<dbReference type="PROSITE" id="PS51257">
    <property type="entry name" value="PROKAR_LIPOPROTEIN"/>
    <property type="match status" value="1"/>
</dbReference>
<dbReference type="EMBL" id="JBHTJH010000017">
    <property type="protein sequence ID" value="MFD0863096.1"/>
    <property type="molecule type" value="Genomic_DNA"/>
</dbReference>
<dbReference type="SMART" id="SM00028">
    <property type="entry name" value="TPR"/>
    <property type="match status" value="5"/>
</dbReference>
<dbReference type="Proteomes" id="UP001596978">
    <property type="component" value="Unassembled WGS sequence"/>
</dbReference>
<dbReference type="InterPro" id="IPR019734">
    <property type="entry name" value="TPR_rpt"/>
</dbReference>
<accession>A0ABW3CZW2</accession>
<feature type="coiled-coil region" evidence="2">
    <location>
        <begin position="162"/>
        <end position="189"/>
    </location>
</feature>
<proteinExistence type="predicted"/>
<evidence type="ECO:0000313" key="3">
    <source>
        <dbReference type="EMBL" id="MFD0863096.1"/>
    </source>
</evidence>
<protein>
    <submittedName>
        <fullName evidence="3">Tetratricopeptide repeat protein</fullName>
    </submittedName>
</protein>
<evidence type="ECO:0000256" key="2">
    <source>
        <dbReference type="SAM" id="Coils"/>
    </source>
</evidence>
<reference evidence="4" key="1">
    <citation type="journal article" date="2019" name="Int. J. Syst. Evol. Microbiol.">
        <title>The Global Catalogue of Microorganisms (GCM) 10K type strain sequencing project: providing services to taxonomists for standard genome sequencing and annotation.</title>
        <authorList>
            <consortium name="The Broad Institute Genomics Platform"/>
            <consortium name="The Broad Institute Genome Sequencing Center for Infectious Disease"/>
            <person name="Wu L."/>
            <person name="Ma J."/>
        </authorList>
    </citation>
    <scope>NUCLEOTIDE SEQUENCE [LARGE SCALE GENOMIC DNA]</scope>
    <source>
        <strain evidence="4">CCUG 62952</strain>
    </source>
</reference>
<sequence>MKKSLYSLIAVAFVAIVLVGCSTKKDKFINRNFHAVTTKFNVLHNGKEALADGREQLVASYKDNYWEVLPVERLELQESIILPGQAKNPNFERAEEKSVKAIQKHSMDIKNRQRNPQIDEAYFLLGKARYYDQRFLPALEAFNYIIRKYPDSDIIAQARVWREKTNIRLENEEVAIENLQNLLRYEEDIKDQDYADARAIMAQAYLNLKNKDTAINHLKVAAKMTKSNEERGRYYFIIGQLYNELGHKDTANMAFDKVIDLNRKTSRNYLINAHVEKAKNFEASGISPEEQLETLLDLEKDRENRPYLDKIYREFARFYQKQDSVEAAVHFWNRSLNIKGSTDRFLKALNYEDLAQVQFDSLNYATAGLYIDSTLSNLDQRTKKYRLLKKKRDNLQDVIDYERIVFKNDSILRVANMPEAERMLYFEGLIADLKAAEEAKKLAEEAAKKKDEFQDDEFFNKKKSGGRKASQEFYFYNTVTAAYGKNEFVKIWGDRPLEDNWRVSKNTTSLEADLAEEETKEEKAIDKEEFYKVEYYAERTPTDAVVLDSLVKDRNFALYQLGIIYKEKFKEYDLAIARLQTLLDSDPEQRLILPSKYTLYKIYQVKGSEAALAVKDDIIKNHPDSRYAEILKNPELINDDSDSDSPETRYAQLYRAFEKQEYEKVIVLADEYITKYNGLEIVPKFELLKATAIGRLDGFEAYKNALNQVALTYPNNPEGKEAQTRVASALAGLANKTLKKDSLGLAKLVYPFKKGERLEERAKLKETIERALKELVYRNNSVSVDVYDRDKIFVVVHGFKTPEFAAGFAELLNTNKDYLVDNEYFVALSSNYKVIQVHKNMDELIK</sequence>
<dbReference type="Pfam" id="PF13174">
    <property type="entry name" value="TPR_6"/>
    <property type="match status" value="2"/>
</dbReference>
<dbReference type="InterPro" id="IPR011990">
    <property type="entry name" value="TPR-like_helical_dom_sf"/>
</dbReference>
<dbReference type="RefSeq" id="WP_386408828.1">
    <property type="nucleotide sequence ID" value="NZ_JBHTJH010000017.1"/>
</dbReference>
<feature type="coiled-coil region" evidence="2">
    <location>
        <begin position="426"/>
        <end position="456"/>
    </location>
</feature>
<evidence type="ECO:0000313" key="4">
    <source>
        <dbReference type="Proteomes" id="UP001596978"/>
    </source>
</evidence>
<keyword evidence="1" id="KW-0802">TPR repeat</keyword>
<keyword evidence="4" id="KW-1185">Reference proteome</keyword>
<evidence type="ECO:0000256" key="1">
    <source>
        <dbReference type="PROSITE-ProRule" id="PRU00339"/>
    </source>
</evidence>
<organism evidence="3 4">
    <name type="scientific">Sungkyunkwania multivorans</name>
    <dbReference type="NCBI Taxonomy" id="1173618"/>
    <lineage>
        <taxon>Bacteria</taxon>
        <taxon>Pseudomonadati</taxon>
        <taxon>Bacteroidota</taxon>
        <taxon>Flavobacteriia</taxon>
        <taxon>Flavobacteriales</taxon>
        <taxon>Flavobacteriaceae</taxon>
        <taxon>Sungkyunkwania</taxon>
    </lineage>
</organism>
<name>A0ABW3CZW2_9FLAO</name>
<dbReference type="Gene3D" id="1.25.40.10">
    <property type="entry name" value="Tetratricopeptide repeat domain"/>
    <property type="match status" value="3"/>
</dbReference>
<keyword evidence="2" id="KW-0175">Coiled coil</keyword>
<feature type="repeat" description="TPR" evidence="1">
    <location>
        <begin position="232"/>
        <end position="265"/>
    </location>
</feature>
<dbReference type="SUPFAM" id="SSF48452">
    <property type="entry name" value="TPR-like"/>
    <property type="match status" value="1"/>
</dbReference>
<comment type="caution">
    <text evidence="3">The sequence shown here is derived from an EMBL/GenBank/DDBJ whole genome shotgun (WGS) entry which is preliminary data.</text>
</comment>
<gene>
    <name evidence="3" type="ORF">ACFQ1M_12850</name>
</gene>
<dbReference type="PROSITE" id="PS50005">
    <property type="entry name" value="TPR"/>
    <property type="match status" value="1"/>
</dbReference>